<dbReference type="GO" id="GO:0003677">
    <property type="term" value="F:DNA binding"/>
    <property type="evidence" value="ECO:0007669"/>
    <property type="project" value="UniProtKB-KW"/>
</dbReference>
<keyword evidence="5 11" id="KW-0347">Helicase</keyword>
<dbReference type="PROSITE" id="PS51217">
    <property type="entry name" value="UVRD_HELICASE_CTER"/>
    <property type="match status" value="1"/>
</dbReference>
<evidence type="ECO:0000256" key="3">
    <source>
        <dbReference type="ARBA" id="ARBA00022763"/>
    </source>
</evidence>
<evidence type="ECO:0000313" key="12">
    <source>
        <dbReference type="Proteomes" id="UP000199648"/>
    </source>
</evidence>
<keyword evidence="1" id="KW-0540">Nuclease</keyword>
<keyword evidence="4" id="KW-0378">Hydrolase</keyword>
<evidence type="ECO:0000256" key="8">
    <source>
        <dbReference type="ARBA" id="ARBA00023125"/>
    </source>
</evidence>
<feature type="domain" description="UvrD-like helicase C-terminal" evidence="10">
    <location>
        <begin position="278"/>
        <end position="570"/>
    </location>
</feature>
<gene>
    <name evidence="11" type="ORF">SAMN03097708_00240</name>
</gene>
<evidence type="ECO:0000256" key="2">
    <source>
        <dbReference type="ARBA" id="ARBA00022741"/>
    </source>
</evidence>
<evidence type="ECO:0000256" key="1">
    <source>
        <dbReference type="ARBA" id="ARBA00022722"/>
    </source>
</evidence>
<dbReference type="SUPFAM" id="SSF52540">
    <property type="entry name" value="P-loop containing nucleoside triphosphate hydrolases"/>
    <property type="match status" value="1"/>
</dbReference>
<evidence type="ECO:0000256" key="4">
    <source>
        <dbReference type="ARBA" id="ARBA00022801"/>
    </source>
</evidence>
<dbReference type="InterPro" id="IPR038726">
    <property type="entry name" value="PDDEXK_AddAB-type"/>
</dbReference>
<reference evidence="11 12" key="1">
    <citation type="submission" date="2016-10" db="EMBL/GenBank/DDBJ databases">
        <authorList>
            <person name="de Groot N.N."/>
        </authorList>
    </citation>
    <scope>NUCLEOTIDE SEQUENCE [LARGE SCALE GENOMIC DNA]</scope>
    <source>
        <strain evidence="11 12">HLD2</strain>
    </source>
</reference>
<name>A0A1G5PJK4_9GAMM</name>
<dbReference type="Proteomes" id="UP000199648">
    <property type="component" value="Unassembled WGS sequence"/>
</dbReference>
<dbReference type="Gene3D" id="1.10.486.10">
    <property type="entry name" value="PCRA, domain 4"/>
    <property type="match status" value="1"/>
</dbReference>
<protein>
    <submittedName>
        <fullName evidence="11">ATP-dependent helicase/nuclease subunit B</fullName>
    </submittedName>
</protein>
<accession>A0A1G5PJK4</accession>
<dbReference type="GO" id="GO:0006281">
    <property type="term" value="P:DNA repair"/>
    <property type="evidence" value="ECO:0007669"/>
    <property type="project" value="UniProtKB-KW"/>
</dbReference>
<dbReference type="GO" id="GO:0004386">
    <property type="term" value="F:helicase activity"/>
    <property type="evidence" value="ECO:0007669"/>
    <property type="project" value="UniProtKB-KW"/>
</dbReference>
<organism evidence="11 12">
    <name type="scientific">Thiohalomonas denitrificans</name>
    <dbReference type="NCBI Taxonomy" id="415747"/>
    <lineage>
        <taxon>Bacteria</taxon>
        <taxon>Pseudomonadati</taxon>
        <taxon>Pseudomonadota</taxon>
        <taxon>Gammaproteobacteria</taxon>
        <taxon>Thiohalomonadales</taxon>
        <taxon>Thiohalomonadaceae</taxon>
        <taxon>Thiohalomonas</taxon>
    </lineage>
</organism>
<dbReference type="RefSeq" id="WP_092991760.1">
    <property type="nucleotide sequence ID" value="NZ_FMWD01000001.1"/>
</dbReference>
<dbReference type="Gene3D" id="3.90.320.10">
    <property type="match status" value="1"/>
</dbReference>
<dbReference type="InterPro" id="IPR027417">
    <property type="entry name" value="P-loop_NTPase"/>
</dbReference>
<dbReference type="Pfam" id="PF12705">
    <property type="entry name" value="PDDEXK_1"/>
    <property type="match status" value="1"/>
</dbReference>
<dbReference type="InterPro" id="IPR014017">
    <property type="entry name" value="DNA_helicase_UvrD-like_C"/>
</dbReference>
<dbReference type="AlphaFoldDB" id="A0A1G5PJK4"/>
<dbReference type="Gene3D" id="3.40.50.300">
    <property type="entry name" value="P-loop containing nucleotide triphosphate hydrolases"/>
    <property type="match status" value="1"/>
</dbReference>
<dbReference type="GO" id="GO:0005524">
    <property type="term" value="F:ATP binding"/>
    <property type="evidence" value="ECO:0007669"/>
    <property type="project" value="UniProtKB-KW"/>
</dbReference>
<evidence type="ECO:0000259" key="10">
    <source>
        <dbReference type="PROSITE" id="PS51217"/>
    </source>
</evidence>
<keyword evidence="6" id="KW-0269">Exonuclease</keyword>
<dbReference type="InterPro" id="IPR011604">
    <property type="entry name" value="PDDEXK-like_dom_sf"/>
</dbReference>
<evidence type="ECO:0000256" key="5">
    <source>
        <dbReference type="ARBA" id="ARBA00022806"/>
    </source>
</evidence>
<sequence>MPPHPRLLQADYAHDPLALLANRILEDADGQLPVLGQVLVLVPDLDAGPRLRRLLLERATEAGHAALLGPRVTRLSDWLAGFAIPDRRILDQAERELMLVEALRRHHTLFGKANLWALAESLLKLFDDMTRRRVGVSMDLQTFTDRLVQAYGSDDAFPSALGMEARLVHTLWHAWHEQLAAGGCLDRATADLLRLGASQASTDTGPVYLAGFPVLEVPEVEWLSGLAACRPVTVVVHGRGHAPAPRHPDATPSALLQNLGGNPDQALRCNSAYTRFLDTVFAGYSDGARDLAERAEAFLTTQAVSPANGRLVVYQADNAEQEARSVELQIRRWLLEGKQSLAVVTENRRLARRVRALLERAGIQIQDRGGWALSTTSAAALVERWLECMEEDFPYLALLDLLKSPFLVPEQRRESHLATVYRLERDVILHENVGRGLAAYQRRLEYRRHRLPGAAGAALQPVAELLEHLRQAAEPLQRFIGTENPPAEVLEALLHSLERLGASAALAEDAAGARVLQTLASLQRAAEEQETVLHWTELRSWMGTSLENTHFRPPVSGSPVVLTDLAQSVLGHYEALVLAGAERDHLPGNGGQSPFFNDAVRRDLGLPEGDAQCRERFYHFRRLLEAAPRVLVTCRREQDGEPVATSPWVESLQAFHQLAYGEGLDDHDLAWLVRSPEAEVVNRSAPLPTTESAPRPRAEAALLPRTLSASGYQQLMDCPYQFFAARLLHLAPPDAIREALEKSDYGERVHRCLEAFHKGVEGMPGPFGSPVTRANRDRAIAELEKIAEAAFADDLEDNFLHRGWLERWRRVIPAYIDWQLRRDAQWRVHSAEVSARREAADGPIIQGRLDRIDAAEGRIAVTDYKTGRVPSDADVLAGEAVQLPCYALLAEAETGMATEQVEYLELGKEKVKSRAVLEGDRLHTLKSAIDVRLSELFERLQSGAEVPAWGDEKTCGYCPMDGLCRRQAWHSEPQQETDSRHH</sequence>
<dbReference type="GO" id="GO:0004527">
    <property type="term" value="F:exonuclease activity"/>
    <property type="evidence" value="ECO:0007669"/>
    <property type="project" value="UniProtKB-KW"/>
</dbReference>
<keyword evidence="7" id="KW-0067">ATP-binding</keyword>
<proteinExistence type="predicted"/>
<evidence type="ECO:0000256" key="7">
    <source>
        <dbReference type="ARBA" id="ARBA00022840"/>
    </source>
</evidence>
<evidence type="ECO:0000256" key="9">
    <source>
        <dbReference type="ARBA" id="ARBA00023204"/>
    </source>
</evidence>
<evidence type="ECO:0000256" key="6">
    <source>
        <dbReference type="ARBA" id="ARBA00022839"/>
    </source>
</evidence>
<keyword evidence="12" id="KW-1185">Reference proteome</keyword>
<dbReference type="STRING" id="415747.SAMN03097708_00240"/>
<evidence type="ECO:0000313" key="11">
    <source>
        <dbReference type="EMBL" id="SCZ49695.1"/>
    </source>
</evidence>
<keyword evidence="8" id="KW-0238">DNA-binding</keyword>
<dbReference type="OrthoDB" id="9761147at2"/>
<keyword evidence="9" id="KW-0234">DNA repair</keyword>
<keyword evidence="2" id="KW-0547">Nucleotide-binding</keyword>
<dbReference type="EMBL" id="FMWD01000001">
    <property type="protein sequence ID" value="SCZ49695.1"/>
    <property type="molecule type" value="Genomic_DNA"/>
</dbReference>
<keyword evidence="3" id="KW-0227">DNA damage</keyword>